<dbReference type="OrthoDB" id="4052953at2759"/>
<sequence>MLSQITKLAAQRGSTVAQTLGKSSTTGAFKKAVGEVSSGNSFKSFKDYRENAKTYGPLSATLAGKRHLTDVHH</sequence>
<dbReference type="HOGENOM" id="CLU_200666_0_0_1"/>
<dbReference type="GeneID" id="34525056"/>
<organism evidence="1 2">
    <name type="scientific">Huiozyma naganishii (strain ATCC MYA-139 / BCRC 22969 / CBS 8797 / KCTC 17520 / NBRC 10181 / NCYC 3082 / Yp74L-3)</name>
    <name type="common">Yeast</name>
    <name type="synonym">Kazachstania naganishii</name>
    <dbReference type="NCBI Taxonomy" id="1071383"/>
    <lineage>
        <taxon>Eukaryota</taxon>
        <taxon>Fungi</taxon>
        <taxon>Dikarya</taxon>
        <taxon>Ascomycota</taxon>
        <taxon>Saccharomycotina</taxon>
        <taxon>Saccharomycetes</taxon>
        <taxon>Saccharomycetales</taxon>
        <taxon>Saccharomycetaceae</taxon>
        <taxon>Huiozyma</taxon>
    </lineage>
</organism>
<protein>
    <submittedName>
        <fullName evidence="1">Uncharacterized protein</fullName>
    </submittedName>
</protein>
<dbReference type="Proteomes" id="UP000006310">
    <property type="component" value="Chromosome 3"/>
</dbReference>
<evidence type="ECO:0000313" key="1">
    <source>
        <dbReference type="EMBL" id="CCK69376.1"/>
    </source>
</evidence>
<dbReference type="KEGG" id="kng:KNAG_0C02650"/>
<name>J7S5U4_HUIN7</name>
<dbReference type="RefSeq" id="XP_022463622.1">
    <property type="nucleotide sequence ID" value="XM_022606980.1"/>
</dbReference>
<reference evidence="1 2" key="1">
    <citation type="journal article" date="2011" name="Proc. Natl. Acad. Sci. U.S.A.">
        <title>Evolutionary erosion of yeast sex chromosomes by mating-type switching accidents.</title>
        <authorList>
            <person name="Gordon J.L."/>
            <person name="Armisen D."/>
            <person name="Proux-Wera E."/>
            <person name="Oheigeartaigh S.S."/>
            <person name="Byrne K.P."/>
            <person name="Wolfe K.H."/>
        </authorList>
    </citation>
    <scope>NUCLEOTIDE SEQUENCE [LARGE SCALE GENOMIC DNA]</scope>
    <source>
        <strain evidence="2">ATCC MYA-139 / BCRC 22969 / CBS 8797 / CCRC 22969 / KCTC 17520 / NBRC 10181 / NCYC 3082</strain>
    </source>
</reference>
<dbReference type="eggNOG" id="ENOG502SFDY">
    <property type="taxonomic scope" value="Eukaryota"/>
</dbReference>
<evidence type="ECO:0000313" key="2">
    <source>
        <dbReference type="Proteomes" id="UP000006310"/>
    </source>
</evidence>
<dbReference type="EMBL" id="HE978316">
    <property type="protein sequence ID" value="CCK69376.1"/>
    <property type="molecule type" value="Genomic_DNA"/>
</dbReference>
<proteinExistence type="predicted"/>
<reference evidence="2" key="2">
    <citation type="submission" date="2012-08" db="EMBL/GenBank/DDBJ databases">
        <title>Genome sequence of Kazachstania naganishii.</title>
        <authorList>
            <person name="Gordon J.L."/>
            <person name="Armisen D."/>
            <person name="Proux-Wera E."/>
            <person name="OhEigeartaigh S.S."/>
            <person name="Byrne K.P."/>
            <person name="Wolfe K.H."/>
        </authorList>
    </citation>
    <scope>NUCLEOTIDE SEQUENCE [LARGE SCALE GENOMIC DNA]</scope>
    <source>
        <strain evidence="2">ATCC MYA-139 / BCRC 22969 / CBS 8797 / CCRC 22969 / KCTC 17520 / NBRC 10181 / NCYC 3082</strain>
    </source>
</reference>
<keyword evidence="2" id="KW-1185">Reference proteome</keyword>
<accession>J7S5U4</accession>
<gene>
    <name evidence="1" type="primary">KNAG0C02650</name>
    <name evidence="1" type="ordered locus">KNAG_0C02650</name>
</gene>
<dbReference type="AlphaFoldDB" id="J7S5U4"/>